<keyword evidence="2" id="KW-1185">Reference proteome</keyword>
<protein>
    <submittedName>
        <fullName evidence="1">Uncharacterized protein</fullName>
    </submittedName>
</protein>
<dbReference type="AlphaFoldDB" id="A0AAV4X635"/>
<name>A0AAV4X635_CAEEX</name>
<comment type="caution">
    <text evidence="1">The sequence shown here is derived from an EMBL/GenBank/DDBJ whole genome shotgun (WGS) entry which is preliminary data.</text>
</comment>
<evidence type="ECO:0000313" key="2">
    <source>
        <dbReference type="Proteomes" id="UP001054945"/>
    </source>
</evidence>
<sequence length="119" mass="13868">MSIYFRFCYGAIGEDALVREICKKMIELDLCVWKGWKGEKKIAKPQSDVLQKFWTQCIRGRFVGCSKVEDVMFGRKGRMIELMFREMMARYDCHQYGSPNWTGALLVLGHDNEMVSLRG</sequence>
<proteinExistence type="predicted"/>
<reference evidence="1 2" key="1">
    <citation type="submission" date="2021-06" db="EMBL/GenBank/DDBJ databases">
        <title>Caerostris extrusa draft genome.</title>
        <authorList>
            <person name="Kono N."/>
            <person name="Arakawa K."/>
        </authorList>
    </citation>
    <scope>NUCLEOTIDE SEQUENCE [LARGE SCALE GENOMIC DNA]</scope>
</reference>
<dbReference type="Proteomes" id="UP001054945">
    <property type="component" value="Unassembled WGS sequence"/>
</dbReference>
<dbReference type="EMBL" id="BPLR01017337">
    <property type="protein sequence ID" value="GIY90652.1"/>
    <property type="molecule type" value="Genomic_DNA"/>
</dbReference>
<organism evidence="1 2">
    <name type="scientific">Caerostris extrusa</name>
    <name type="common">Bark spider</name>
    <name type="synonym">Caerostris bankana</name>
    <dbReference type="NCBI Taxonomy" id="172846"/>
    <lineage>
        <taxon>Eukaryota</taxon>
        <taxon>Metazoa</taxon>
        <taxon>Ecdysozoa</taxon>
        <taxon>Arthropoda</taxon>
        <taxon>Chelicerata</taxon>
        <taxon>Arachnida</taxon>
        <taxon>Araneae</taxon>
        <taxon>Araneomorphae</taxon>
        <taxon>Entelegynae</taxon>
        <taxon>Araneoidea</taxon>
        <taxon>Araneidae</taxon>
        <taxon>Caerostris</taxon>
    </lineage>
</organism>
<accession>A0AAV4X635</accession>
<gene>
    <name evidence="1" type="ORF">CEXT_136651</name>
</gene>
<evidence type="ECO:0000313" key="1">
    <source>
        <dbReference type="EMBL" id="GIY90652.1"/>
    </source>
</evidence>